<sequence>MEDDGGGVGMIMESADGSPLSMSSPAPTSESSEREEFPVLGEMELEHSVRLSCWSPTMDVFACAYEESTDVDLFHMNLRRLWTIKRSKKVISMAWKPDGTWLALGDDGGAVTLVETETGDAHVGATPTDLPSGGDPIALLHWQDANDWVPAGREGHSVSGFSLLCSCDSSLRVCVSAHGLIPLARVGLREHVESSLPPSAPAVERTFVPLALSANGSFTQVLVSFSCEGAGAGGGEDKVLMSAVLDTSALGDMRADVWHWADYISALEGEVSALRTTAKSLRPHLSHLCQNYPYILHRGPSGPGDENFEFEVDNGSKYQLTRAKLSKSLLLGYASVANSMVLQKSCKSSAVDVDKALEKLFQVVTHDFLPRLEAVYEHLRGYSSRSSSWGGGFLGGESGEGQETRAMEEVFSHASQAISLARELQPSILRCSRQAREYFSWLHSSQLSLDKEELPHSQVKALLQSKRICSALVGGGGGDGQAAGTAKPPPYMDWASLNATLEEFQEQVASLAYCFGKCILLPCKIFSSRVALANLDTLETVGTPAGSHHLYRVAADLVAADEEGTAQDFWNVVVYRVHGNRARVYTVSSAGLAGQRDLSFEEGEISSFAFYKWPYLAWTVGSEGSDEASMVIMSRKGDGEDGGVGDVSVSHGASDVRSRALGGEGVEYFAVSKNRGTAYVQDGAQNVVVFDLEDG</sequence>
<name>A0AAX4PN63_9CHLO</name>
<dbReference type="GO" id="GO:0070979">
    <property type="term" value="P:protein K11-linked ubiquitination"/>
    <property type="evidence" value="ECO:0007669"/>
    <property type="project" value="TreeGrafter"/>
</dbReference>
<dbReference type="InterPro" id="IPR024789">
    <property type="entry name" value="APC4"/>
</dbReference>
<keyword evidence="1" id="KW-0132">Cell division</keyword>
<evidence type="ECO:0000256" key="4">
    <source>
        <dbReference type="ARBA" id="ARBA00023306"/>
    </source>
</evidence>
<evidence type="ECO:0000256" key="3">
    <source>
        <dbReference type="ARBA" id="ARBA00022786"/>
    </source>
</evidence>
<dbReference type="PANTHER" id="PTHR13260:SF0">
    <property type="entry name" value="ANAPHASE-PROMOTING COMPLEX SUBUNIT 4"/>
    <property type="match status" value="1"/>
</dbReference>
<dbReference type="EMBL" id="CP151519">
    <property type="protein sequence ID" value="WZN67306.1"/>
    <property type="molecule type" value="Genomic_DNA"/>
</dbReference>
<dbReference type="AlphaFoldDB" id="A0AAX4PN63"/>
<dbReference type="GO" id="GO:0031145">
    <property type="term" value="P:anaphase-promoting complex-dependent catabolic process"/>
    <property type="evidence" value="ECO:0007669"/>
    <property type="project" value="InterPro"/>
</dbReference>
<dbReference type="PANTHER" id="PTHR13260">
    <property type="entry name" value="ANAPHASE PROMOTING COMPLEX SUBUNIT 4 APC4"/>
    <property type="match status" value="1"/>
</dbReference>
<organism evidence="7 8">
    <name type="scientific">Chloropicon roscoffensis</name>
    <dbReference type="NCBI Taxonomy" id="1461544"/>
    <lineage>
        <taxon>Eukaryota</taxon>
        <taxon>Viridiplantae</taxon>
        <taxon>Chlorophyta</taxon>
        <taxon>Chloropicophyceae</taxon>
        <taxon>Chloropicales</taxon>
        <taxon>Chloropicaceae</taxon>
        <taxon>Chloropicon</taxon>
    </lineage>
</organism>
<dbReference type="Gene3D" id="2.130.10.10">
    <property type="entry name" value="YVTN repeat-like/Quinoprotein amine dehydrogenase"/>
    <property type="match status" value="1"/>
</dbReference>
<evidence type="ECO:0000256" key="5">
    <source>
        <dbReference type="SAM" id="MobiDB-lite"/>
    </source>
</evidence>
<dbReference type="GO" id="GO:0034399">
    <property type="term" value="C:nuclear periphery"/>
    <property type="evidence" value="ECO:0007669"/>
    <property type="project" value="TreeGrafter"/>
</dbReference>
<proteinExistence type="predicted"/>
<feature type="domain" description="Anaphase-promoting complex subunit 4-like WD40" evidence="6">
    <location>
        <begin position="53"/>
        <end position="144"/>
    </location>
</feature>
<dbReference type="InterPro" id="IPR015943">
    <property type="entry name" value="WD40/YVTN_repeat-like_dom_sf"/>
</dbReference>
<dbReference type="SUPFAM" id="SSF82171">
    <property type="entry name" value="DPP6 N-terminal domain-like"/>
    <property type="match status" value="1"/>
</dbReference>
<keyword evidence="4" id="KW-0131">Cell cycle</keyword>
<gene>
    <name evidence="7" type="ORF">HKI87_19g88810</name>
</gene>
<evidence type="ECO:0000313" key="7">
    <source>
        <dbReference type="EMBL" id="WZN67306.1"/>
    </source>
</evidence>
<dbReference type="InterPro" id="IPR024977">
    <property type="entry name" value="Apc4-like_WD40_dom"/>
</dbReference>
<keyword evidence="3" id="KW-0833">Ubl conjugation pathway</keyword>
<evidence type="ECO:0000256" key="1">
    <source>
        <dbReference type="ARBA" id="ARBA00022618"/>
    </source>
</evidence>
<dbReference type="Pfam" id="PF12894">
    <property type="entry name" value="ANAPC4_WD40"/>
    <property type="match status" value="1"/>
</dbReference>
<protein>
    <submittedName>
        <fullName evidence="7">Anaphase-promoting complex subunit 4</fullName>
    </submittedName>
</protein>
<feature type="region of interest" description="Disordered" evidence="5">
    <location>
        <begin position="1"/>
        <end position="36"/>
    </location>
</feature>
<keyword evidence="2" id="KW-0498">Mitosis</keyword>
<keyword evidence="8" id="KW-1185">Reference proteome</keyword>
<evidence type="ECO:0000256" key="2">
    <source>
        <dbReference type="ARBA" id="ARBA00022776"/>
    </source>
</evidence>
<accession>A0AAX4PN63</accession>
<feature type="compositionally biased region" description="Low complexity" evidence="5">
    <location>
        <begin position="21"/>
        <end position="30"/>
    </location>
</feature>
<dbReference type="Proteomes" id="UP001472866">
    <property type="component" value="Chromosome 19"/>
</dbReference>
<dbReference type="GO" id="GO:0005680">
    <property type="term" value="C:anaphase-promoting complex"/>
    <property type="evidence" value="ECO:0007669"/>
    <property type="project" value="InterPro"/>
</dbReference>
<reference evidence="7 8" key="1">
    <citation type="submission" date="2024-03" db="EMBL/GenBank/DDBJ databases">
        <title>Complete genome sequence of the green alga Chloropicon roscoffensis RCC1871.</title>
        <authorList>
            <person name="Lemieux C."/>
            <person name="Pombert J.-F."/>
            <person name="Otis C."/>
            <person name="Turmel M."/>
        </authorList>
    </citation>
    <scope>NUCLEOTIDE SEQUENCE [LARGE SCALE GENOMIC DNA]</scope>
    <source>
        <strain evidence="7 8">RCC1871</strain>
    </source>
</reference>
<evidence type="ECO:0000313" key="8">
    <source>
        <dbReference type="Proteomes" id="UP001472866"/>
    </source>
</evidence>
<evidence type="ECO:0000259" key="6">
    <source>
        <dbReference type="Pfam" id="PF12894"/>
    </source>
</evidence>
<dbReference type="GO" id="GO:0051301">
    <property type="term" value="P:cell division"/>
    <property type="evidence" value="ECO:0007669"/>
    <property type="project" value="UniProtKB-KW"/>
</dbReference>